<dbReference type="SUPFAM" id="SSF50044">
    <property type="entry name" value="SH3-domain"/>
    <property type="match status" value="1"/>
</dbReference>
<keyword evidence="1 2" id="KW-0728">SH3 domain</keyword>
<evidence type="ECO:0000256" key="1">
    <source>
        <dbReference type="ARBA" id="ARBA00022443"/>
    </source>
</evidence>
<evidence type="ECO:0000313" key="6">
    <source>
        <dbReference type="Proteomes" id="UP001176940"/>
    </source>
</evidence>
<keyword evidence="6" id="KW-1185">Reference proteome</keyword>
<name>A0ABN9MD25_9NEOB</name>
<organism evidence="5 6">
    <name type="scientific">Ranitomeya imitator</name>
    <name type="common">mimic poison frog</name>
    <dbReference type="NCBI Taxonomy" id="111125"/>
    <lineage>
        <taxon>Eukaryota</taxon>
        <taxon>Metazoa</taxon>
        <taxon>Chordata</taxon>
        <taxon>Craniata</taxon>
        <taxon>Vertebrata</taxon>
        <taxon>Euteleostomi</taxon>
        <taxon>Amphibia</taxon>
        <taxon>Batrachia</taxon>
        <taxon>Anura</taxon>
        <taxon>Neobatrachia</taxon>
        <taxon>Hyloidea</taxon>
        <taxon>Dendrobatidae</taxon>
        <taxon>Dendrobatinae</taxon>
        <taxon>Ranitomeya</taxon>
    </lineage>
</organism>
<dbReference type="PRINTS" id="PR00452">
    <property type="entry name" value="SH3DOMAIN"/>
</dbReference>
<sequence length="222" mass="26054">MQEECREAQRRGQTAEVKTSLNRCHTRRFSDVCRESSDEIKFWPSSSDQRHHSRILIAAACQTERYRYPGCCNVTDRYRYRSGVGTFLPTPTLTPTPTKTNFDSDSTTPTPQPWLQELVGFYQQNSLKDCFKLLDTMLQFPYKEPEKRENIKLAEQRVKYLGSARARYDFCARDRTELTLKEGDVIRILNKKGHQGWWKGEVYGKIGWFPSNYVEDDFSEYC</sequence>
<feature type="domain" description="SH3" evidence="4">
    <location>
        <begin position="159"/>
        <end position="219"/>
    </location>
</feature>
<dbReference type="InterPro" id="IPR001452">
    <property type="entry name" value="SH3_domain"/>
</dbReference>
<evidence type="ECO:0000259" key="4">
    <source>
        <dbReference type="PROSITE" id="PS50002"/>
    </source>
</evidence>
<dbReference type="Gene3D" id="2.30.30.40">
    <property type="entry name" value="SH3 Domains"/>
    <property type="match status" value="1"/>
</dbReference>
<accession>A0ABN9MD25</accession>
<evidence type="ECO:0000256" key="2">
    <source>
        <dbReference type="PROSITE-ProRule" id="PRU00192"/>
    </source>
</evidence>
<gene>
    <name evidence="5" type="ORF">RIMI_LOCUS19466987</name>
</gene>
<dbReference type="Proteomes" id="UP001176940">
    <property type="component" value="Unassembled WGS sequence"/>
</dbReference>
<dbReference type="Pfam" id="PF00018">
    <property type="entry name" value="SH3_1"/>
    <property type="match status" value="1"/>
</dbReference>
<dbReference type="EMBL" id="CAUEEQ010062217">
    <property type="protein sequence ID" value="CAJ0964675.1"/>
    <property type="molecule type" value="Genomic_DNA"/>
</dbReference>
<dbReference type="SMART" id="SM00326">
    <property type="entry name" value="SH3"/>
    <property type="match status" value="1"/>
</dbReference>
<feature type="region of interest" description="Disordered" evidence="3">
    <location>
        <begin position="89"/>
        <end position="109"/>
    </location>
</feature>
<evidence type="ECO:0000256" key="3">
    <source>
        <dbReference type="SAM" id="MobiDB-lite"/>
    </source>
</evidence>
<reference evidence="5" key="1">
    <citation type="submission" date="2023-07" db="EMBL/GenBank/DDBJ databases">
        <authorList>
            <person name="Stuckert A."/>
        </authorList>
    </citation>
    <scope>NUCLEOTIDE SEQUENCE</scope>
</reference>
<protein>
    <recommendedName>
        <fullName evidence="4">SH3 domain-containing protein</fullName>
    </recommendedName>
</protein>
<comment type="caution">
    <text evidence="5">The sequence shown here is derived from an EMBL/GenBank/DDBJ whole genome shotgun (WGS) entry which is preliminary data.</text>
</comment>
<dbReference type="PROSITE" id="PS50002">
    <property type="entry name" value="SH3"/>
    <property type="match status" value="1"/>
</dbReference>
<proteinExistence type="predicted"/>
<feature type="compositionally biased region" description="Low complexity" evidence="3">
    <location>
        <begin position="89"/>
        <end position="100"/>
    </location>
</feature>
<dbReference type="InterPro" id="IPR036028">
    <property type="entry name" value="SH3-like_dom_sf"/>
</dbReference>
<evidence type="ECO:0000313" key="5">
    <source>
        <dbReference type="EMBL" id="CAJ0964675.1"/>
    </source>
</evidence>
<dbReference type="PANTHER" id="PTHR45818:SF2">
    <property type="entry name" value="PROTO-ONCOGENE VAV"/>
    <property type="match status" value="1"/>
</dbReference>
<dbReference type="PANTHER" id="PTHR45818">
    <property type="entry name" value="PROTEIN VAV"/>
    <property type="match status" value="1"/>
</dbReference>